<proteinExistence type="inferred from homology"/>
<dbReference type="EMBL" id="KB312379">
    <property type="protein sequence ID" value="ELT87349.1"/>
    <property type="molecule type" value="Genomic_DNA"/>
</dbReference>
<dbReference type="InterPro" id="IPR051641">
    <property type="entry name" value="RGK_GTP-binding_reg"/>
</dbReference>
<dbReference type="EnsemblMetazoa" id="CapteT220081">
    <property type="protein sequence ID" value="CapteP220081"/>
    <property type="gene ID" value="CapteG220081"/>
</dbReference>
<dbReference type="InterPro" id="IPR027417">
    <property type="entry name" value="P-loop_NTPase"/>
</dbReference>
<comment type="similarity">
    <text evidence="1">Belongs to the small GTPase superfamily. RGK family.</text>
</comment>
<keyword evidence="6" id="KW-1185">Reference proteome</keyword>
<feature type="compositionally biased region" description="Low complexity" evidence="3">
    <location>
        <begin position="397"/>
        <end position="410"/>
    </location>
</feature>
<dbReference type="Gene3D" id="3.40.50.300">
    <property type="entry name" value="P-loop containing nucleotide triphosphate hydrolases"/>
    <property type="match status" value="1"/>
</dbReference>
<dbReference type="InterPro" id="IPR001806">
    <property type="entry name" value="Small_GTPase"/>
</dbReference>
<accession>R7T8L9</accession>
<dbReference type="FunCoup" id="R7T8L9">
    <property type="interactions" value="66"/>
</dbReference>
<keyword evidence="2" id="KW-0597">Phosphoprotein</keyword>
<dbReference type="SUPFAM" id="SSF52540">
    <property type="entry name" value="P-loop containing nucleoside triphosphate hydrolases"/>
    <property type="match status" value="1"/>
</dbReference>
<evidence type="ECO:0008006" key="7">
    <source>
        <dbReference type="Google" id="ProtNLM"/>
    </source>
</evidence>
<reference evidence="6" key="1">
    <citation type="submission" date="2012-12" db="EMBL/GenBank/DDBJ databases">
        <authorList>
            <person name="Hellsten U."/>
            <person name="Grimwood J."/>
            <person name="Chapman J.A."/>
            <person name="Shapiro H."/>
            <person name="Aerts A."/>
            <person name="Otillar R.P."/>
            <person name="Terry A.Y."/>
            <person name="Boore J.L."/>
            <person name="Simakov O."/>
            <person name="Marletaz F."/>
            <person name="Cho S.-J."/>
            <person name="Edsinger-Gonzales E."/>
            <person name="Havlak P."/>
            <person name="Kuo D.-H."/>
            <person name="Larsson T."/>
            <person name="Lv J."/>
            <person name="Arendt D."/>
            <person name="Savage R."/>
            <person name="Osoegawa K."/>
            <person name="de Jong P."/>
            <person name="Lindberg D.R."/>
            <person name="Seaver E.C."/>
            <person name="Weisblat D.A."/>
            <person name="Putnam N.H."/>
            <person name="Grigoriev I.V."/>
            <person name="Rokhsar D.S."/>
        </authorList>
    </citation>
    <scope>NUCLEOTIDE SEQUENCE</scope>
    <source>
        <strain evidence="6">I ESC-2004</strain>
    </source>
</reference>
<name>R7T8L9_CAPTE</name>
<dbReference type="HOGENOM" id="CLU_041217_3_3_1"/>
<feature type="region of interest" description="Disordered" evidence="3">
    <location>
        <begin position="65"/>
        <end position="139"/>
    </location>
</feature>
<evidence type="ECO:0000313" key="5">
    <source>
        <dbReference type="EnsemblMetazoa" id="CapteP220081"/>
    </source>
</evidence>
<feature type="compositionally biased region" description="Polar residues" evidence="3">
    <location>
        <begin position="26"/>
        <end position="39"/>
    </location>
</feature>
<dbReference type="OMA" id="MHARNAM"/>
<sequence length="441" mass="49366">MLIESMDEFDQYRARAYSGSHRALGVSSSLPGTPRSQQNTRRDMEETAIRLSHIKVSDQEVFSSEHNFHHNRSLSCRSRPARRPRDLELRSSMRRRTYSMPTKNRYRKPSQAEITSAAAAGDSTQSSRHSSQGDDDEDFVRVRTFSTSARGIINRGDSFKRRCLNLAAADAPGGEVDTDGDVHRERTWSNTSQGSSAGSGASSCSSPPVHRVVVMGARGVGKTAIIQQFMTSEYMGNADSSIEDEENLGHHRSVSVLLDRQESTMQFIDQSPNEDDPDFIPSGDAYVIVFSLTDYESFDDAVDLLHELRKQELLQQTAVVLVANKSDIVRLRVLEAEDAKTMATRYDVKYIEVSAVLNHKVDDLLAGVLQQIRLKERRMHKLRRKASKKWHEQHQQLPTSQPPLGGSSSGGCLHLSTPKGLVGRLLRRHPMFRSCDNLLVS</sequence>
<dbReference type="OrthoDB" id="5239715at2759"/>
<reference evidence="5" key="3">
    <citation type="submission" date="2015-06" db="UniProtKB">
        <authorList>
            <consortium name="EnsemblMetazoa"/>
        </authorList>
    </citation>
    <scope>IDENTIFICATION</scope>
</reference>
<dbReference type="Pfam" id="PF00071">
    <property type="entry name" value="Ras"/>
    <property type="match status" value="1"/>
</dbReference>
<dbReference type="PROSITE" id="PS51421">
    <property type="entry name" value="RAS"/>
    <property type="match status" value="1"/>
</dbReference>
<gene>
    <name evidence="4" type="ORF">CAPTEDRAFT_220081</name>
</gene>
<evidence type="ECO:0000256" key="3">
    <source>
        <dbReference type="SAM" id="MobiDB-lite"/>
    </source>
</evidence>
<dbReference type="GO" id="GO:0005886">
    <property type="term" value="C:plasma membrane"/>
    <property type="evidence" value="ECO:0007669"/>
    <property type="project" value="TreeGrafter"/>
</dbReference>
<dbReference type="SMART" id="SM00175">
    <property type="entry name" value="RAB"/>
    <property type="match status" value="1"/>
</dbReference>
<dbReference type="GO" id="GO:0003924">
    <property type="term" value="F:GTPase activity"/>
    <property type="evidence" value="ECO:0007669"/>
    <property type="project" value="InterPro"/>
</dbReference>
<dbReference type="GO" id="GO:0005246">
    <property type="term" value="F:calcium channel regulator activity"/>
    <property type="evidence" value="ECO:0007669"/>
    <property type="project" value="TreeGrafter"/>
</dbReference>
<dbReference type="PRINTS" id="PR00449">
    <property type="entry name" value="RASTRNSFRMNG"/>
</dbReference>
<dbReference type="PANTHER" id="PTHR45775">
    <property type="entry name" value="RAD, GEM/KIR FAMILY MEMBER 2, ISOFORM C"/>
    <property type="match status" value="1"/>
</dbReference>
<reference evidence="4 6" key="2">
    <citation type="journal article" date="2013" name="Nature">
        <title>Insights into bilaterian evolution from three spiralian genomes.</title>
        <authorList>
            <person name="Simakov O."/>
            <person name="Marletaz F."/>
            <person name="Cho S.J."/>
            <person name="Edsinger-Gonzales E."/>
            <person name="Havlak P."/>
            <person name="Hellsten U."/>
            <person name="Kuo D.H."/>
            <person name="Larsson T."/>
            <person name="Lv J."/>
            <person name="Arendt D."/>
            <person name="Savage R."/>
            <person name="Osoegawa K."/>
            <person name="de Jong P."/>
            <person name="Grimwood J."/>
            <person name="Chapman J.A."/>
            <person name="Shapiro H."/>
            <person name="Aerts A."/>
            <person name="Otillar R.P."/>
            <person name="Terry A.Y."/>
            <person name="Boore J.L."/>
            <person name="Grigoriev I.V."/>
            <person name="Lindberg D.R."/>
            <person name="Seaver E.C."/>
            <person name="Weisblat D.A."/>
            <person name="Putnam N.H."/>
            <person name="Rokhsar D.S."/>
        </authorList>
    </citation>
    <scope>NUCLEOTIDE SEQUENCE</scope>
    <source>
        <strain evidence="4 6">I ESC-2004</strain>
    </source>
</reference>
<evidence type="ECO:0000313" key="6">
    <source>
        <dbReference type="Proteomes" id="UP000014760"/>
    </source>
</evidence>
<evidence type="ECO:0000256" key="2">
    <source>
        <dbReference type="ARBA" id="ARBA00022553"/>
    </source>
</evidence>
<dbReference type="PROSITE" id="PS51419">
    <property type="entry name" value="RAB"/>
    <property type="match status" value="1"/>
</dbReference>
<feature type="compositionally biased region" description="Low complexity" evidence="3">
    <location>
        <begin position="192"/>
        <end position="206"/>
    </location>
</feature>
<feature type="region of interest" description="Disordered" evidence="3">
    <location>
        <begin position="383"/>
        <end position="410"/>
    </location>
</feature>
<dbReference type="PANTHER" id="PTHR45775:SF6">
    <property type="entry name" value="RAD, GEM_KIR FAMILY MEMBER 2, ISOFORM C"/>
    <property type="match status" value="1"/>
</dbReference>
<protein>
    <recommendedName>
        <fullName evidence="7">Small monomeric GTPase</fullName>
    </recommendedName>
</protein>
<dbReference type="Proteomes" id="UP000014760">
    <property type="component" value="Unassembled WGS sequence"/>
</dbReference>
<dbReference type="EMBL" id="AMQN01003658">
    <property type="status" value="NOT_ANNOTATED_CDS"/>
    <property type="molecule type" value="Genomic_DNA"/>
</dbReference>
<dbReference type="SMART" id="SM00173">
    <property type="entry name" value="RAS"/>
    <property type="match status" value="1"/>
</dbReference>
<feature type="region of interest" description="Disordered" evidence="3">
    <location>
        <begin position="170"/>
        <end position="207"/>
    </location>
</feature>
<evidence type="ECO:0000313" key="4">
    <source>
        <dbReference type="EMBL" id="ELT87349.1"/>
    </source>
</evidence>
<dbReference type="STRING" id="283909.R7T8L9"/>
<feature type="region of interest" description="Disordered" evidence="3">
    <location>
        <begin position="23"/>
        <end position="44"/>
    </location>
</feature>
<organism evidence="4">
    <name type="scientific">Capitella teleta</name>
    <name type="common">Polychaete worm</name>
    <dbReference type="NCBI Taxonomy" id="283909"/>
    <lineage>
        <taxon>Eukaryota</taxon>
        <taxon>Metazoa</taxon>
        <taxon>Spiralia</taxon>
        <taxon>Lophotrochozoa</taxon>
        <taxon>Annelida</taxon>
        <taxon>Polychaeta</taxon>
        <taxon>Sedentaria</taxon>
        <taxon>Scolecida</taxon>
        <taxon>Capitellidae</taxon>
        <taxon>Capitella</taxon>
    </lineage>
</organism>
<dbReference type="GO" id="GO:0005525">
    <property type="term" value="F:GTP binding"/>
    <property type="evidence" value="ECO:0007669"/>
    <property type="project" value="InterPro"/>
</dbReference>
<dbReference type="AlphaFoldDB" id="R7T8L9"/>
<evidence type="ECO:0000256" key="1">
    <source>
        <dbReference type="ARBA" id="ARBA00008846"/>
    </source>
</evidence>